<evidence type="ECO:0000313" key="1">
    <source>
        <dbReference type="EMBL" id="KZT61187.1"/>
    </source>
</evidence>
<keyword evidence="2" id="KW-1185">Reference proteome</keyword>
<dbReference type="InParanoid" id="A0A165IZX3"/>
<name>A0A165IZX3_9BASI</name>
<dbReference type="EMBL" id="KV423925">
    <property type="protein sequence ID" value="KZT61187.1"/>
    <property type="molecule type" value="Genomic_DNA"/>
</dbReference>
<feature type="non-terminal residue" evidence="1">
    <location>
        <position position="207"/>
    </location>
</feature>
<reference evidence="1 2" key="1">
    <citation type="journal article" date="2016" name="Mol. Biol. Evol.">
        <title>Comparative Genomics of Early-Diverging Mushroom-Forming Fungi Provides Insights into the Origins of Lignocellulose Decay Capabilities.</title>
        <authorList>
            <person name="Nagy L.G."/>
            <person name="Riley R."/>
            <person name="Tritt A."/>
            <person name="Adam C."/>
            <person name="Daum C."/>
            <person name="Floudas D."/>
            <person name="Sun H."/>
            <person name="Yadav J.S."/>
            <person name="Pangilinan J."/>
            <person name="Larsson K.H."/>
            <person name="Matsuura K."/>
            <person name="Barry K."/>
            <person name="Labutti K."/>
            <person name="Kuo R."/>
            <person name="Ohm R.A."/>
            <person name="Bhattacharya S.S."/>
            <person name="Shirouzu T."/>
            <person name="Yoshinaga Y."/>
            <person name="Martin F.M."/>
            <person name="Grigoriev I.V."/>
            <person name="Hibbett D.S."/>
        </authorList>
    </citation>
    <scope>NUCLEOTIDE SEQUENCE [LARGE SCALE GENOMIC DNA]</scope>
    <source>
        <strain evidence="1 2">HHB12733</strain>
    </source>
</reference>
<proteinExistence type="predicted"/>
<protein>
    <submittedName>
        <fullName evidence="1">Uncharacterized protein</fullName>
    </submittedName>
</protein>
<gene>
    <name evidence="1" type="ORF">CALCODRAFT_514929</name>
</gene>
<dbReference type="AlphaFoldDB" id="A0A165IZX3"/>
<organism evidence="1 2">
    <name type="scientific">Calocera cornea HHB12733</name>
    <dbReference type="NCBI Taxonomy" id="1353952"/>
    <lineage>
        <taxon>Eukaryota</taxon>
        <taxon>Fungi</taxon>
        <taxon>Dikarya</taxon>
        <taxon>Basidiomycota</taxon>
        <taxon>Agaricomycotina</taxon>
        <taxon>Dacrymycetes</taxon>
        <taxon>Dacrymycetales</taxon>
        <taxon>Dacrymycetaceae</taxon>
        <taxon>Calocera</taxon>
    </lineage>
</organism>
<dbReference type="Proteomes" id="UP000076842">
    <property type="component" value="Unassembled WGS sequence"/>
</dbReference>
<sequence>MDFPEYWPDYYPNPVDELSIGSYRAWIEINGRRVPIFPLHDGVHPDRVVDRCDRANDQVDGWFQSIHLAEFCVGLVVPSGKNVLVDVFVDGELATELYIRAGDEQRIHLIRGSSSSKNPNIIQPFKLHVPGVITLDSDDDSDHGSVIDDYVGLIEIWMRSGYVKKSKGKRGAYSASLSGTMTKAIGERCIHGKQKAVHDHVVSYGPE</sequence>
<accession>A0A165IZX3</accession>
<evidence type="ECO:0000313" key="2">
    <source>
        <dbReference type="Proteomes" id="UP000076842"/>
    </source>
</evidence>